<reference evidence="3 4" key="1">
    <citation type="submission" date="2008-10" db="EMBL/GenBank/DDBJ databases">
        <title>Draft genome sequence of Bacteroides dorei (DSM 17855).</title>
        <authorList>
            <person name="Sudarsanam P."/>
            <person name="Ley R."/>
            <person name="Guruge J."/>
            <person name="Turnbaugh P.J."/>
            <person name="Mahowald M."/>
            <person name="Liep D."/>
            <person name="Gordon J."/>
        </authorList>
    </citation>
    <scope>NUCLEOTIDE SEQUENCE [LARGE SCALE GENOMIC DNA]</scope>
    <source>
        <strain evidence="3 4">DSM 17855</strain>
    </source>
</reference>
<feature type="transmembrane region" description="Helical" evidence="1">
    <location>
        <begin position="95"/>
        <end position="112"/>
    </location>
</feature>
<feature type="transmembrane region" description="Helical" evidence="1">
    <location>
        <begin position="132"/>
        <end position="149"/>
    </location>
</feature>
<feature type="transmembrane region" description="Helical" evidence="1">
    <location>
        <begin position="206"/>
        <end position="228"/>
    </location>
</feature>
<dbReference type="Proteomes" id="UP000004849">
    <property type="component" value="Unassembled WGS sequence"/>
</dbReference>
<accession>B6W5M1</accession>
<dbReference type="EMBL" id="ABWZ01000090">
    <property type="protein sequence ID" value="EEB22687.1"/>
    <property type="molecule type" value="Genomic_DNA"/>
</dbReference>
<dbReference type="Pfam" id="PF07786">
    <property type="entry name" value="HGSNAT_cat"/>
    <property type="match status" value="1"/>
</dbReference>
<sequence>MKKEELNTETAQQAPPIKKRLLSLDALRGITVAGMILVNNAGGKVSYAPLQHSVWNGLTPCDLVFPFFLFIMGISTYISLNKFNFNVSLQVVTKILKRTFLILCIGWAIGWFDHVCEGDFLPFVHLRIPGVLQRIALCYCVISFTALFMNHKFIPALTFILLVSYTVILCMGNGYACDESNILSIIDRQLFGEAHLYQKSPIDPEGFVSTLSAIAHTCIGFSCGKWIIQSHQTENKVLRLFLTGFILISIGYLLADVLPLNKRIWSPTFVLVTCGAASMSLATL</sequence>
<dbReference type="AlphaFoldDB" id="B6W5M1"/>
<keyword evidence="1" id="KW-1133">Transmembrane helix</keyword>
<feature type="transmembrane region" description="Helical" evidence="1">
    <location>
        <begin position="63"/>
        <end position="83"/>
    </location>
</feature>
<feature type="transmembrane region" description="Helical" evidence="1">
    <location>
        <begin position="156"/>
        <end position="176"/>
    </location>
</feature>
<evidence type="ECO:0000256" key="1">
    <source>
        <dbReference type="SAM" id="Phobius"/>
    </source>
</evidence>
<feature type="domain" description="Heparan-alpha-glucosaminide N-acetyltransferase catalytic" evidence="2">
    <location>
        <begin position="20"/>
        <end position="230"/>
    </location>
</feature>
<keyword evidence="1" id="KW-0812">Transmembrane</keyword>
<dbReference type="PANTHER" id="PTHR31061">
    <property type="entry name" value="LD22376P"/>
    <property type="match status" value="1"/>
</dbReference>
<evidence type="ECO:0000313" key="4">
    <source>
        <dbReference type="Proteomes" id="UP000004849"/>
    </source>
</evidence>
<dbReference type="InterPro" id="IPR012429">
    <property type="entry name" value="HGSNAT_cat"/>
</dbReference>
<dbReference type="RefSeq" id="WP_007839004.1">
    <property type="nucleotide sequence ID" value="NZ_DS995538.1"/>
</dbReference>
<dbReference type="HOGENOM" id="CLU_985153_0_0_10"/>
<evidence type="ECO:0000259" key="2">
    <source>
        <dbReference type="Pfam" id="PF07786"/>
    </source>
</evidence>
<keyword evidence="1" id="KW-0472">Membrane</keyword>
<evidence type="ECO:0000313" key="3">
    <source>
        <dbReference type="EMBL" id="EEB22687.1"/>
    </source>
</evidence>
<dbReference type="PANTHER" id="PTHR31061:SF24">
    <property type="entry name" value="LD22376P"/>
    <property type="match status" value="1"/>
</dbReference>
<reference evidence="3 4" key="2">
    <citation type="submission" date="2008-10" db="EMBL/GenBank/DDBJ databases">
        <authorList>
            <person name="Fulton L."/>
            <person name="Clifton S."/>
            <person name="Fulton B."/>
            <person name="Xu J."/>
            <person name="Minx P."/>
            <person name="Pepin K.H."/>
            <person name="Johnson M."/>
            <person name="Thiruvilangam P."/>
            <person name="Bhonagiri V."/>
            <person name="Nash W.E."/>
            <person name="Mardis E.R."/>
            <person name="Wilson R.K."/>
        </authorList>
    </citation>
    <scope>NUCLEOTIDE SEQUENCE [LARGE SCALE GENOMIC DNA]</scope>
    <source>
        <strain evidence="3 4">DSM 17855</strain>
    </source>
</reference>
<gene>
    <name evidence="3" type="ORF">BACDOR_04881</name>
</gene>
<protein>
    <recommendedName>
        <fullName evidence="2">Heparan-alpha-glucosaminide N-acetyltransferase catalytic domain-containing protein</fullName>
    </recommendedName>
</protein>
<name>B6W5M1_9BACT</name>
<feature type="transmembrane region" description="Helical" evidence="1">
    <location>
        <begin position="21"/>
        <end position="43"/>
    </location>
</feature>
<feature type="transmembrane region" description="Helical" evidence="1">
    <location>
        <begin position="240"/>
        <end position="258"/>
    </location>
</feature>
<proteinExistence type="predicted"/>
<organism evidence="3 4">
    <name type="scientific">Phocaeicola dorei DSM 17855</name>
    <dbReference type="NCBI Taxonomy" id="483217"/>
    <lineage>
        <taxon>Bacteria</taxon>
        <taxon>Pseudomonadati</taxon>
        <taxon>Bacteroidota</taxon>
        <taxon>Bacteroidia</taxon>
        <taxon>Bacteroidales</taxon>
        <taxon>Bacteroidaceae</taxon>
        <taxon>Phocaeicola</taxon>
    </lineage>
</organism>
<feature type="non-terminal residue" evidence="3">
    <location>
        <position position="284"/>
    </location>
</feature>